<protein>
    <recommendedName>
        <fullName evidence="7">SLC26A/SulP transporter domain-containing protein</fullName>
    </recommendedName>
</protein>
<comment type="subcellular location">
    <subcellularLocation>
        <location evidence="1">Membrane</location>
        <topology evidence="1">Multi-pass membrane protein</topology>
    </subcellularLocation>
</comment>
<evidence type="ECO:0000256" key="6">
    <source>
        <dbReference type="SAM" id="Phobius"/>
    </source>
</evidence>
<accession>A0ABD2IGI5</accession>
<feature type="transmembrane region" description="Helical" evidence="6">
    <location>
        <begin position="477"/>
        <end position="502"/>
    </location>
</feature>
<evidence type="ECO:0000256" key="1">
    <source>
        <dbReference type="ARBA" id="ARBA00004141"/>
    </source>
</evidence>
<keyword evidence="2 6" id="KW-0812">Transmembrane</keyword>
<feature type="transmembrane region" description="Helical" evidence="6">
    <location>
        <begin position="420"/>
        <end position="440"/>
    </location>
</feature>
<proteinExistence type="predicted"/>
<feature type="transmembrane region" description="Helical" evidence="6">
    <location>
        <begin position="180"/>
        <end position="203"/>
    </location>
</feature>
<dbReference type="Pfam" id="PF00916">
    <property type="entry name" value="Sulfate_transp"/>
    <property type="match status" value="1"/>
</dbReference>
<name>A0ABD2IGI5_HETSC</name>
<dbReference type="EMBL" id="JBICCN010000332">
    <property type="protein sequence ID" value="KAL3076601.1"/>
    <property type="molecule type" value="Genomic_DNA"/>
</dbReference>
<keyword evidence="3 6" id="KW-1133">Transmembrane helix</keyword>
<keyword evidence="9" id="KW-1185">Reference proteome</keyword>
<keyword evidence="4 6" id="KW-0472">Membrane</keyword>
<sequence length="550" mass="60589">MENGVTKCCYSAIPNNDRPAAENEQQGSGREMSSGADQTEQQKKAFPWAKGRRRRFAPLDAVRYILPILEWAPAYSIRANLHSDLVTGLTVGIMVVPQGMAYATLAGVDPVYGLYSCFFSALFYMFFGTSRHISIGTFAVASMMVGSVCAKFLPPNSNNNGTSAREMITENDGTFLDDQITPLVLTSTLTFGVGCFQLLFALFRLSSLTDYFSDSLISGFTTGAAVHVLTSQMDKLIGVKINRYSGVGMVILMWRELALASPRANLLTLAISALGLTFLSLGRLSISPLFSRHFRIPFPLELFLVIIAILFSSIFSFKDNHGVQIVDNVPEGMPLPSLPRFELLLHIWPSVVSIAIICYIFVFSLGRIFAKKHNYAVNANRELSALGLSSLLSSFFPVYPCGASLSRSSLCEMTGAKTQLHALFSSALLLVVILWIGAWLEPLPMAILACIVTVSLRPLFMQFGELPTLWRTDRYEFFVWLVAFFGTAFLNITFGLALSLLFSLAMFGLRKLNDAIATKGRRASPESSADSERQLAKLPQIVNVRLTEEK</sequence>
<feature type="transmembrane region" description="Helical" evidence="6">
    <location>
        <begin position="266"/>
        <end position="286"/>
    </location>
</feature>
<dbReference type="AlphaFoldDB" id="A0ABD2IGI5"/>
<dbReference type="GO" id="GO:0016020">
    <property type="term" value="C:membrane"/>
    <property type="evidence" value="ECO:0007669"/>
    <property type="project" value="UniProtKB-SubCell"/>
</dbReference>
<dbReference type="InterPro" id="IPR011547">
    <property type="entry name" value="SLC26A/SulP_dom"/>
</dbReference>
<evidence type="ECO:0000256" key="5">
    <source>
        <dbReference type="SAM" id="MobiDB-lite"/>
    </source>
</evidence>
<reference evidence="8 9" key="1">
    <citation type="submission" date="2024-10" db="EMBL/GenBank/DDBJ databases">
        <authorList>
            <person name="Kim D."/>
        </authorList>
    </citation>
    <scope>NUCLEOTIDE SEQUENCE [LARGE SCALE GENOMIC DNA]</scope>
    <source>
        <strain evidence="8">Taebaek</strain>
    </source>
</reference>
<evidence type="ECO:0000256" key="3">
    <source>
        <dbReference type="ARBA" id="ARBA00022989"/>
    </source>
</evidence>
<feature type="domain" description="SLC26A/SulP transporter" evidence="7">
    <location>
        <begin position="81"/>
        <end position="483"/>
    </location>
</feature>
<evidence type="ECO:0000313" key="8">
    <source>
        <dbReference type="EMBL" id="KAL3076601.1"/>
    </source>
</evidence>
<evidence type="ECO:0000256" key="2">
    <source>
        <dbReference type="ARBA" id="ARBA00022692"/>
    </source>
</evidence>
<comment type="caution">
    <text evidence="8">The sequence shown here is derived from an EMBL/GenBank/DDBJ whole genome shotgun (WGS) entry which is preliminary data.</text>
</comment>
<feature type="transmembrane region" description="Helical" evidence="6">
    <location>
        <begin position="343"/>
        <end position="362"/>
    </location>
</feature>
<evidence type="ECO:0000259" key="7">
    <source>
        <dbReference type="Pfam" id="PF00916"/>
    </source>
</evidence>
<feature type="transmembrane region" description="Helical" evidence="6">
    <location>
        <begin position="298"/>
        <end position="317"/>
    </location>
</feature>
<evidence type="ECO:0000313" key="9">
    <source>
        <dbReference type="Proteomes" id="UP001620645"/>
    </source>
</evidence>
<evidence type="ECO:0000256" key="4">
    <source>
        <dbReference type="ARBA" id="ARBA00023136"/>
    </source>
</evidence>
<dbReference type="Proteomes" id="UP001620645">
    <property type="component" value="Unassembled WGS sequence"/>
</dbReference>
<dbReference type="PANTHER" id="PTHR11814">
    <property type="entry name" value="SULFATE TRANSPORTER"/>
    <property type="match status" value="1"/>
</dbReference>
<feature type="region of interest" description="Disordered" evidence="5">
    <location>
        <begin position="11"/>
        <end position="44"/>
    </location>
</feature>
<gene>
    <name evidence="8" type="ORF">niasHS_011742</name>
</gene>
<organism evidence="8 9">
    <name type="scientific">Heterodera schachtii</name>
    <name type="common">Sugarbeet cyst nematode worm</name>
    <name type="synonym">Tylenchus schachtii</name>
    <dbReference type="NCBI Taxonomy" id="97005"/>
    <lineage>
        <taxon>Eukaryota</taxon>
        <taxon>Metazoa</taxon>
        <taxon>Ecdysozoa</taxon>
        <taxon>Nematoda</taxon>
        <taxon>Chromadorea</taxon>
        <taxon>Rhabditida</taxon>
        <taxon>Tylenchina</taxon>
        <taxon>Tylenchomorpha</taxon>
        <taxon>Tylenchoidea</taxon>
        <taxon>Heteroderidae</taxon>
        <taxon>Heteroderinae</taxon>
        <taxon>Heterodera</taxon>
    </lineage>
</organism>
<dbReference type="InterPro" id="IPR001902">
    <property type="entry name" value="SLC26A/SulP_fam"/>
</dbReference>
<feature type="transmembrane region" description="Helical" evidence="6">
    <location>
        <begin position="447"/>
        <end position="465"/>
    </location>
</feature>
<feature type="transmembrane region" description="Helical" evidence="6">
    <location>
        <begin position="111"/>
        <end position="128"/>
    </location>
</feature>
<feature type="transmembrane region" description="Helical" evidence="6">
    <location>
        <begin position="85"/>
        <end position="105"/>
    </location>
</feature>